<comment type="caution">
    <text evidence="15">The sequence shown here is derived from an EMBL/GenBank/DDBJ whole genome shotgun (WGS) entry which is preliminary data.</text>
</comment>
<keyword evidence="5 11" id="KW-0863">Zinc-finger</keyword>
<dbReference type="InterPro" id="IPR036869">
    <property type="entry name" value="J_dom_sf"/>
</dbReference>
<comment type="subcellular location">
    <subcellularLocation>
        <location evidence="11">Cytoplasm</location>
    </subcellularLocation>
</comment>
<dbReference type="InterPro" id="IPR001305">
    <property type="entry name" value="HSP_DnaJ_Cys-rich_dom"/>
</dbReference>
<dbReference type="GO" id="GO:0051082">
    <property type="term" value="F:unfolded protein binding"/>
    <property type="evidence" value="ECO:0007669"/>
    <property type="project" value="UniProtKB-UniRule"/>
</dbReference>
<dbReference type="Pfam" id="PF00684">
    <property type="entry name" value="DnaJ_CXXCXGXG"/>
    <property type="match status" value="1"/>
</dbReference>
<evidence type="ECO:0000259" key="13">
    <source>
        <dbReference type="PROSITE" id="PS50076"/>
    </source>
</evidence>
<dbReference type="Proteomes" id="UP000649179">
    <property type="component" value="Unassembled WGS sequence"/>
</dbReference>
<dbReference type="CDD" id="cd10747">
    <property type="entry name" value="DnaJ_C"/>
    <property type="match status" value="1"/>
</dbReference>
<keyword evidence="1 11" id="KW-0963">Cytoplasm</keyword>
<dbReference type="GO" id="GO:0008270">
    <property type="term" value="F:zinc ion binding"/>
    <property type="evidence" value="ECO:0007669"/>
    <property type="project" value="UniProtKB-UniRule"/>
</dbReference>
<evidence type="ECO:0000256" key="2">
    <source>
        <dbReference type="ARBA" id="ARBA00022705"/>
    </source>
</evidence>
<reference evidence="15" key="2">
    <citation type="submission" date="2020-09" db="EMBL/GenBank/DDBJ databases">
        <authorList>
            <person name="Sun Q."/>
            <person name="Zhou Y."/>
        </authorList>
    </citation>
    <scope>NUCLEOTIDE SEQUENCE</scope>
    <source>
        <strain evidence="15">CGMCC 1.16067</strain>
    </source>
</reference>
<dbReference type="GO" id="GO:0031072">
    <property type="term" value="F:heat shock protein binding"/>
    <property type="evidence" value="ECO:0007669"/>
    <property type="project" value="InterPro"/>
</dbReference>
<dbReference type="GO" id="GO:0005524">
    <property type="term" value="F:ATP binding"/>
    <property type="evidence" value="ECO:0007669"/>
    <property type="project" value="InterPro"/>
</dbReference>
<feature type="zinc finger region" description="CR-type" evidence="12">
    <location>
        <begin position="168"/>
        <end position="246"/>
    </location>
</feature>
<proteinExistence type="inferred from homology"/>
<dbReference type="Pfam" id="PF01556">
    <property type="entry name" value="DnaJ_C"/>
    <property type="match status" value="1"/>
</dbReference>
<keyword evidence="7 11" id="KW-0346">Stress response</keyword>
<dbReference type="Pfam" id="PF00226">
    <property type="entry name" value="DnaJ"/>
    <property type="match status" value="1"/>
</dbReference>
<comment type="cofactor">
    <cofactor evidence="11">
        <name>Zn(2+)</name>
        <dbReference type="ChEBI" id="CHEBI:29105"/>
    </cofactor>
    <text evidence="11">Binds 2 Zn(2+) ions per monomer.</text>
</comment>
<dbReference type="PRINTS" id="PR00625">
    <property type="entry name" value="JDOMAIN"/>
</dbReference>
<feature type="binding site" evidence="11">
    <location>
        <position position="198"/>
    </location>
    <ligand>
        <name>Zn(2+)</name>
        <dbReference type="ChEBI" id="CHEBI:29105"/>
        <label>2</label>
    </ligand>
</feature>
<dbReference type="RefSeq" id="WP_188779495.1">
    <property type="nucleotide sequence ID" value="NZ_BMKQ01000001.1"/>
</dbReference>
<name>A0A917F2P1_9ACTN</name>
<evidence type="ECO:0000256" key="7">
    <source>
        <dbReference type="ARBA" id="ARBA00023016"/>
    </source>
</evidence>
<dbReference type="FunFam" id="2.60.260.20:FF:000013">
    <property type="entry name" value="DnaJ subfamily B member 11"/>
    <property type="match status" value="1"/>
</dbReference>
<accession>A0A917F2P1</accession>
<evidence type="ECO:0000256" key="6">
    <source>
        <dbReference type="ARBA" id="ARBA00022833"/>
    </source>
</evidence>
<keyword evidence="6 11" id="KW-0862">Zinc</keyword>
<evidence type="ECO:0000256" key="5">
    <source>
        <dbReference type="ARBA" id="ARBA00022771"/>
    </source>
</evidence>
<evidence type="ECO:0000259" key="14">
    <source>
        <dbReference type="PROSITE" id="PS51188"/>
    </source>
</evidence>
<dbReference type="SMART" id="SM00271">
    <property type="entry name" value="DnaJ"/>
    <property type="match status" value="1"/>
</dbReference>
<keyword evidence="16" id="KW-1185">Reference proteome</keyword>
<evidence type="ECO:0000256" key="4">
    <source>
        <dbReference type="ARBA" id="ARBA00022737"/>
    </source>
</evidence>
<dbReference type="CDD" id="cd06257">
    <property type="entry name" value="DnaJ"/>
    <property type="match status" value="1"/>
</dbReference>
<dbReference type="InterPro" id="IPR012724">
    <property type="entry name" value="DnaJ"/>
</dbReference>
<evidence type="ECO:0000256" key="8">
    <source>
        <dbReference type="ARBA" id="ARBA00023186"/>
    </source>
</evidence>
<feature type="binding site" evidence="11">
    <location>
        <position position="237"/>
    </location>
    <ligand>
        <name>Zn(2+)</name>
        <dbReference type="ChEBI" id="CHEBI:29105"/>
        <label>1</label>
    </ligand>
</feature>
<dbReference type="InterPro" id="IPR002939">
    <property type="entry name" value="DnaJ_C"/>
</dbReference>
<evidence type="ECO:0000256" key="1">
    <source>
        <dbReference type="ARBA" id="ARBA00022490"/>
    </source>
</evidence>
<evidence type="ECO:0000256" key="11">
    <source>
        <dbReference type="HAMAP-Rule" id="MF_01152"/>
    </source>
</evidence>
<dbReference type="NCBIfam" id="NF008035">
    <property type="entry name" value="PRK10767.1"/>
    <property type="match status" value="1"/>
</dbReference>
<gene>
    <name evidence="15" type="primary">dnaJ1</name>
    <name evidence="11" type="synonym">dnaJ</name>
    <name evidence="15" type="ORF">GCM10011519_18320</name>
</gene>
<comment type="function">
    <text evidence="11">Participates actively in the response to hyperosmotic and heat shock by preventing the aggregation of stress-denatured proteins and by disaggregating proteins, also in an autonomous, DnaK-independent fashion. Unfolded proteins bind initially to DnaJ; upon interaction with the DnaJ-bound protein, DnaK hydrolyzes its bound ATP, resulting in the formation of a stable complex. GrpE releases ADP from DnaK; ATP binding to DnaK triggers the release of the substrate protein, thus completing the reaction cycle. Several rounds of ATP-dependent interactions between DnaJ, DnaK and GrpE are required for fully efficient folding. Also involved, together with DnaK and GrpE, in the DNA replication of plasmids through activation of initiation proteins.</text>
</comment>
<dbReference type="GO" id="GO:0006260">
    <property type="term" value="P:DNA replication"/>
    <property type="evidence" value="ECO:0007669"/>
    <property type="project" value="UniProtKB-KW"/>
</dbReference>
<evidence type="ECO:0000313" key="16">
    <source>
        <dbReference type="Proteomes" id="UP000649179"/>
    </source>
</evidence>
<dbReference type="PANTHER" id="PTHR43096">
    <property type="entry name" value="DNAJ HOMOLOG 1, MITOCHONDRIAL-RELATED"/>
    <property type="match status" value="1"/>
</dbReference>
<evidence type="ECO:0000256" key="12">
    <source>
        <dbReference type="PROSITE-ProRule" id="PRU00546"/>
    </source>
</evidence>
<dbReference type="SUPFAM" id="SSF49493">
    <property type="entry name" value="HSP40/DnaJ peptide-binding domain"/>
    <property type="match status" value="2"/>
</dbReference>
<dbReference type="InterPro" id="IPR036410">
    <property type="entry name" value="HSP_DnaJ_Cys-rich_dom_sf"/>
</dbReference>
<keyword evidence="2 11" id="KW-0235">DNA replication</keyword>
<feature type="binding site" evidence="11">
    <location>
        <position position="223"/>
    </location>
    <ligand>
        <name>Zn(2+)</name>
        <dbReference type="ChEBI" id="CHEBI:29105"/>
        <label>2</label>
    </ligand>
</feature>
<dbReference type="PROSITE" id="PS50076">
    <property type="entry name" value="DNAJ_2"/>
    <property type="match status" value="1"/>
</dbReference>
<comment type="similarity">
    <text evidence="9 11">Belongs to the DnaJ family.</text>
</comment>
<dbReference type="Gene3D" id="2.10.230.10">
    <property type="entry name" value="Heat shock protein DnaJ, cysteine-rich domain"/>
    <property type="match status" value="1"/>
</dbReference>
<dbReference type="EMBL" id="BMKQ01000001">
    <property type="protein sequence ID" value="GGF44832.1"/>
    <property type="molecule type" value="Genomic_DNA"/>
</dbReference>
<evidence type="ECO:0000313" key="15">
    <source>
        <dbReference type="EMBL" id="GGF44832.1"/>
    </source>
</evidence>
<keyword evidence="8 11" id="KW-0143">Chaperone</keyword>
<reference evidence="15" key="1">
    <citation type="journal article" date="2014" name="Int. J. Syst. Evol. Microbiol.">
        <title>Complete genome sequence of Corynebacterium casei LMG S-19264T (=DSM 44701T), isolated from a smear-ripened cheese.</title>
        <authorList>
            <consortium name="US DOE Joint Genome Institute (JGI-PGF)"/>
            <person name="Walter F."/>
            <person name="Albersmeier A."/>
            <person name="Kalinowski J."/>
            <person name="Ruckert C."/>
        </authorList>
    </citation>
    <scope>NUCLEOTIDE SEQUENCE</scope>
    <source>
        <strain evidence="15">CGMCC 1.16067</strain>
    </source>
</reference>
<dbReference type="InterPro" id="IPR001623">
    <property type="entry name" value="DnaJ_domain"/>
</dbReference>
<protein>
    <recommendedName>
        <fullName evidence="10 11">Chaperone protein DnaJ</fullName>
    </recommendedName>
</protein>
<feature type="binding site" evidence="11">
    <location>
        <position position="220"/>
    </location>
    <ligand>
        <name>Zn(2+)</name>
        <dbReference type="ChEBI" id="CHEBI:29105"/>
        <label>2</label>
    </ligand>
</feature>
<dbReference type="PROSITE" id="PS51188">
    <property type="entry name" value="ZF_CR"/>
    <property type="match status" value="1"/>
</dbReference>
<dbReference type="PANTHER" id="PTHR43096:SF54">
    <property type="entry name" value="CHAPERONE PROTEIN DNAJ 1"/>
    <property type="match status" value="1"/>
</dbReference>
<dbReference type="AlphaFoldDB" id="A0A917F2P1"/>
<keyword evidence="4 11" id="KW-0677">Repeat</keyword>
<feature type="domain" description="J" evidence="13">
    <location>
        <begin position="10"/>
        <end position="75"/>
    </location>
</feature>
<comment type="caution">
    <text evidence="11">Lacks conserved residue(s) required for the propagation of feature annotation.</text>
</comment>
<evidence type="ECO:0000256" key="3">
    <source>
        <dbReference type="ARBA" id="ARBA00022723"/>
    </source>
</evidence>
<dbReference type="CDD" id="cd10719">
    <property type="entry name" value="DnaJ_zf"/>
    <property type="match status" value="1"/>
</dbReference>
<dbReference type="GO" id="GO:0009408">
    <property type="term" value="P:response to heat"/>
    <property type="evidence" value="ECO:0007669"/>
    <property type="project" value="InterPro"/>
</dbReference>
<dbReference type="FunFam" id="2.10.230.10:FF:000002">
    <property type="entry name" value="Molecular chaperone DnaJ"/>
    <property type="match status" value="1"/>
</dbReference>
<feature type="binding site" evidence="11">
    <location>
        <position position="234"/>
    </location>
    <ligand>
        <name>Zn(2+)</name>
        <dbReference type="ChEBI" id="CHEBI:29105"/>
        <label>1</label>
    </ligand>
</feature>
<keyword evidence="3 11" id="KW-0479">Metal-binding</keyword>
<dbReference type="SUPFAM" id="SSF57938">
    <property type="entry name" value="DnaJ/Hsp40 cysteine-rich domain"/>
    <property type="match status" value="1"/>
</dbReference>
<feature type="binding site" evidence="11">
    <location>
        <position position="181"/>
    </location>
    <ligand>
        <name>Zn(2+)</name>
        <dbReference type="ChEBI" id="CHEBI:29105"/>
        <label>1</label>
    </ligand>
</feature>
<comment type="subunit">
    <text evidence="11">Homodimer.</text>
</comment>
<dbReference type="Gene3D" id="1.10.287.110">
    <property type="entry name" value="DnaJ domain"/>
    <property type="match status" value="1"/>
</dbReference>
<dbReference type="Gene3D" id="2.60.260.20">
    <property type="entry name" value="Urease metallochaperone UreE, N-terminal domain"/>
    <property type="match status" value="2"/>
</dbReference>
<dbReference type="HAMAP" id="MF_01152">
    <property type="entry name" value="DnaJ"/>
    <property type="match status" value="1"/>
</dbReference>
<dbReference type="GO" id="GO:0042026">
    <property type="term" value="P:protein refolding"/>
    <property type="evidence" value="ECO:0007669"/>
    <property type="project" value="TreeGrafter"/>
</dbReference>
<evidence type="ECO:0000256" key="9">
    <source>
        <dbReference type="ARBA" id="ARBA00061004"/>
    </source>
</evidence>
<evidence type="ECO:0000256" key="10">
    <source>
        <dbReference type="ARBA" id="ARBA00067609"/>
    </source>
</evidence>
<feature type="binding site" evidence="11">
    <location>
        <position position="201"/>
    </location>
    <ligand>
        <name>Zn(2+)</name>
        <dbReference type="ChEBI" id="CHEBI:29105"/>
        <label>2</label>
    </ligand>
</feature>
<dbReference type="InterPro" id="IPR008971">
    <property type="entry name" value="HSP40/DnaJ_pept-bd"/>
</dbReference>
<organism evidence="15 16">
    <name type="scientific">Marmoricola endophyticus</name>
    <dbReference type="NCBI Taxonomy" id="2040280"/>
    <lineage>
        <taxon>Bacteria</taxon>
        <taxon>Bacillati</taxon>
        <taxon>Actinomycetota</taxon>
        <taxon>Actinomycetes</taxon>
        <taxon>Propionibacteriales</taxon>
        <taxon>Nocardioidaceae</taxon>
        <taxon>Marmoricola</taxon>
    </lineage>
</organism>
<feature type="domain" description="CR-type" evidence="14">
    <location>
        <begin position="168"/>
        <end position="246"/>
    </location>
</feature>
<comment type="domain">
    <text evidence="11">The J domain is necessary and sufficient to stimulate DnaK ATPase activity. Zinc center 1 plays an important role in the autonomous, DnaK-independent chaperone activity of DnaJ. Zinc center 2 is essential for interaction with DnaK and for DnaJ activity.</text>
</comment>
<dbReference type="GO" id="GO:0005737">
    <property type="term" value="C:cytoplasm"/>
    <property type="evidence" value="ECO:0007669"/>
    <property type="project" value="UniProtKB-SubCell"/>
</dbReference>
<dbReference type="SUPFAM" id="SSF46565">
    <property type="entry name" value="Chaperone J-domain"/>
    <property type="match status" value="1"/>
</dbReference>
<sequence length="402" mass="41134">MSSADWATKDFYAVLGVPKDADASAIKKAYRKLARENHPDSHPDDAKRLDRFKEVAEAYDVVGDKAKRKEYDDLREQVASGGFGGGFGGGAGGGFPGGFGGGYGRGGTSGQGFPGADQGFDISDLFGGMFGGGAAGGGAGRRTRAAQPRRGADLETETTIAFADSVEGTTLKLRLSSDAPCTTCRGTGGKPGTKPHVCPTCEGAGSVASVSGGFMMNEPCPQCHGRQLVYDEPCPTCHGTGRGVSDRTVSARIPAGVKDGQKIRLKGKGTAGENGGPAGDLMVTVHVRSHAVFARKGDNLTVEVPITFDEAVLGAEVKVPTLGGAPVTLKVAPGTPSGRTMRVRGRGVHRKDNTRGDLLVTVEVQVPGAPTTAQREAAEAFRAASDGADPRAALFASAGTGA</sequence>
<feature type="binding site" evidence="11">
    <location>
        <position position="184"/>
    </location>
    <ligand>
        <name>Zn(2+)</name>
        <dbReference type="ChEBI" id="CHEBI:29105"/>
        <label>1</label>
    </ligand>
</feature>